<keyword evidence="10" id="KW-0548">Nucleotidyltransferase</keyword>
<dbReference type="AlphaFoldDB" id="A0A975GAC9"/>
<feature type="binding site" evidence="8">
    <location>
        <position position="96"/>
    </location>
    <ligand>
        <name>Mg(2+)</name>
        <dbReference type="ChEBI" id="CHEBI:18420"/>
    </ligand>
</feature>
<dbReference type="Gene3D" id="3.90.550.10">
    <property type="entry name" value="Spore Coat Polysaccharide Biosynthesis Protein SpsA, Chain A"/>
    <property type="match status" value="1"/>
</dbReference>
<dbReference type="GO" id="GO:0005737">
    <property type="term" value="C:cytoplasm"/>
    <property type="evidence" value="ECO:0007669"/>
    <property type="project" value="UniProtKB-SubCell"/>
</dbReference>
<dbReference type="InterPro" id="IPR029044">
    <property type="entry name" value="Nucleotide-diphossugar_trans"/>
</dbReference>
<feature type="binding site" evidence="8">
    <location>
        <position position="67"/>
    </location>
    <ligand>
        <name>GTP</name>
        <dbReference type="ChEBI" id="CHEBI:37565"/>
    </ligand>
</feature>
<comment type="function">
    <text evidence="8">Transfers a GMP moiety from GTP to Mo-molybdopterin (Mo-MPT) cofactor (Moco or molybdenum cofactor) to form Mo-molybdopterin guanine dinucleotide (Mo-MGD) cofactor.</text>
</comment>
<dbReference type="InterPro" id="IPR013482">
    <property type="entry name" value="Molybde_CF_guanTrfase"/>
</dbReference>
<reference evidence="10" key="1">
    <citation type="submission" date="2020-08" db="EMBL/GenBank/DDBJ databases">
        <title>Genomic insights into the carbon and energy metabolism of the first obligate autotrophic acetogenic bacterium Aceticella autotrophica gen. nov., sp. nov.</title>
        <authorList>
            <person name="Toshchakov S.V."/>
            <person name="Elcheninov A.G."/>
            <person name="Kublanov I.V."/>
            <person name="Frolov E.N."/>
            <person name="Lebedinsky A.V."/>
        </authorList>
    </citation>
    <scope>NUCLEOTIDE SEQUENCE</scope>
    <source>
        <strain evidence="10">3443-3Ac</strain>
    </source>
</reference>
<comment type="catalytic activity">
    <reaction evidence="8">
        <text>Mo-molybdopterin + GTP + H(+) = Mo-molybdopterin guanine dinucleotide + diphosphate</text>
        <dbReference type="Rhea" id="RHEA:34243"/>
        <dbReference type="ChEBI" id="CHEBI:15378"/>
        <dbReference type="ChEBI" id="CHEBI:33019"/>
        <dbReference type="ChEBI" id="CHEBI:37565"/>
        <dbReference type="ChEBI" id="CHEBI:71302"/>
        <dbReference type="ChEBI" id="CHEBI:71310"/>
        <dbReference type="EC" id="2.7.7.77"/>
    </reaction>
</comment>
<comment type="caution">
    <text evidence="8">Lacks conserved residue(s) required for the propagation of feature annotation.</text>
</comment>
<feature type="binding site" evidence="8">
    <location>
        <begin position="10"/>
        <end position="12"/>
    </location>
    <ligand>
        <name>GTP</name>
        <dbReference type="ChEBI" id="CHEBI:37565"/>
    </ligand>
</feature>
<evidence type="ECO:0000256" key="2">
    <source>
        <dbReference type="ARBA" id="ARBA00022679"/>
    </source>
</evidence>
<protein>
    <recommendedName>
        <fullName evidence="8">Probable molybdenum cofactor guanylyltransferase</fullName>
        <shortName evidence="8">MoCo guanylyltransferase</shortName>
        <ecNumber evidence="8">2.7.7.77</ecNumber>
    </recommendedName>
    <alternativeName>
        <fullName evidence="8">GTP:molybdopterin guanylyltransferase</fullName>
    </alternativeName>
    <alternativeName>
        <fullName evidence="8">Mo-MPT guanylyltransferase</fullName>
    </alternativeName>
    <alternativeName>
        <fullName evidence="8">Molybdopterin guanylyltransferase</fullName>
    </alternativeName>
    <alternativeName>
        <fullName evidence="8">Molybdopterin-guanine dinucleotide synthase</fullName>
        <shortName evidence="8">MGD synthase</shortName>
    </alternativeName>
</protein>
<dbReference type="RefSeq" id="WP_284679952.1">
    <property type="nucleotide sequence ID" value="NZ_CP060096.1"/>
</dbReference>
<evidence type="ECO:0000256" key="4">
    <source>
        <dbReference type="ARBA" id="ARBA00022741"/>
    </source>
</evidence>
<comment type="cofactor">
    <cofactor evidence="8">
        <name>Mg(2+)</name>
        <dbReference type="ChEBI" id="CHEBI:18420"/>
    </cofactor>
</comment>
<evidence type="ECO:0000256" key="1">
    <source>
        <dbReference type="ARBA" id="ARBA00022490"/>
    </source>
</evidence>
<feature type="domain" description="MobA-like NTP transferase" evidence="9">
    <location>
        <begin position="7"/>
        <end position="158"/>
    </location>
</feature>
<evidence type="ECO:0000256" key="8">
    <source>
        <dbReference type="HAMAP-Rule" id="MF_00316"/>
    </source>
</evidence>
<gene>
    <name evidence="8" type="primary">mobA</name>
    <name evidence="10" type="ORF">ACETAC_10590</name>
</gene>
<evidence type="ECO:0000256" key="5">
    <source>
        <dbReference type="ARBA" id="ARBA00022842"/>
    </source>
</evidence>
<feature type="binding site" evidence="8">
    <location>
        <position position="96"/>
    </location>
    <ligand>
        <name>GTP</name>
        <dbReference type="ChEBI" id="CHEBI:37565"/>
    </ligand>
</feature>
<dbReference type="PANTHER" id="PTHR19136">
    <property type="entry name" value="MOLYBDENUM COFACTOR GUANYLYLTRANSFERASE"/>
    <property type="match status" value="1"/>
</dbReference>
<dbReference type="GO" id="GO:0061603">
    <property type="term" value="F:molybdenum cofactor guanylyltransferase activity"/>
    <property type="evidence" value="ECO:0007669"/>
    <property type="project" value="UniProtKB-EC"/>
</dbReference>
<proteinExistence type="inferred from homology"/>
<evidence type="ECO:0000313" key="11">
    <source>
        <dbReference type="Proteomes" id="UP000671913"/>
    </source>
</evidence>
<keyword evidence="11" id="KW-1185">Reference proteome</keyword>
<dbReference type="EC" id="2.7.7.77" evidence="8"/>
<dbReference type="EMBL" id="CP060096">
    <property type="protein sequence ID" value="QSZ27263.1"/>
    <property type="molecule type" value="Genomic_DNA"/>
</dbReference>
<evidence type="ECO:0000313" key="10">
    <source>
        <dbReference type="EMBL" id="QSZ27263.1"/>
    </source>
</evidence>
<evidence type="ECO:0000259" key="9">
    <source>
        <dbReference type="Pfam" id="PF12804"/>
    </source>
</evidence>
<evidence type="ECO:0000256" key="7">
    <source>
        <dbReference type="ARBA" id="ARBA00023150"/>
    </source>
</evidence>
<dbReference type="PANTHER" id="PTHR19136:SF81">
    <property type="entry name" value="MOLYBDENUM COFACTOR GUANYLYLTRANSFERASE"/>
    <property type="match status" value="1"/>
</dbReference>
<keyword evidence="4 8" id="KW-0547">Nucleotide-binding</keyword>
<dbReference type="Pfam" id="PF12804">
    <property type="entry name" value="NTP_transf_3"/>
    <property type="match status" value="1"/>
</dbReference>
<comment type="subcellular location">
    <subcellularLocation>
        <location evidence="8">Cytoplasm</location>
    </subcellularLocation>
</comment>
<dbReference type="SUPFAM" id="SSF53448">
    <property type="entry name" value="Nucleotide-diphospho-sugar transferases"/>
    <property type="match status" value="1"/>
</dbReference>
<dbReference type="GO" id="GO:0006777">
    <property type="term" value="P:Mo-molybdopterin cofactor biosynthetic process"/>
    <property type="evidence" value="ECO:0007669"/>
    <property type="project" value="UniProtKB-KW"/>
</dbReference>
<keyword evidence="6 8" id="KW-0342">GTP-binding</keyword>
<feature type="binding site" evidence="8">
    <location>
        <position position="22"/>
    </location>
    <ligand>
        <name>GTP</name>
        <dbReference type="ChEBI" id="CHEBI:37565"/>
    </ligand>
</feature>
<evidence type="ECO:0000256" key="6">
    <source>
        <dbReference type="ARBA" id="ARBA00023134"/>
    </source>
</evidence>
<evidence type="ECO:0000256" key="3">
    <source>
        <dbReference type="ARBA" id="ARBA00022723"/>
    </source>
</evidence>
<keyword evidence="1 8" id="KW-0963">Cytoplasm</keyword>
<dbReference type="Proteomes" id="UP000671913">
    <property type="component" value="Chromosome"/>
</dbReference>
<keyword evidence="5 8" id="KW-0460">Magnesium</keyword>
<keyword evidence="2 8" id="KW-0808">Transferase</keyword>
<dbReference type="HAMAP" id="MF_00316">
    <property type="entry name" value="MobA"/>
    <property type="match status" value="1"/>
</dbReference>
<sequence>MEWFKTAAILAGGKSTRMGFDKSMLKIEGVFLSEVLISNLKKIFDDIVVVTNNKKFYQKFDVRIVSDQLTGGGPLNGFHAGLKASLSYYTFFIACDMPFLSIPYIKYMMNLLKEFKADAAVSEKEGYIEPFQAFYSKDIIENIEESYKKGNLMIKEVLKNLKVIKIGEEKLKEFSPKFEIFSNLNRPEDIMKLNSIAKDEGEYNGLILPYDSRLNLRKN</sequence>
<dbReference type="GO" id="GO:0046872">
    <property type="term" value="F:metal ion binding"/>
    <property type="evidence" value="ECO:0007669"/>
    <property type="project" value="UniProtKB-KW"/>
</dbReference>
<dbReference type="CDD" id="cd02503">
    <property type="entry name" value="MobA"/>
    <property type="match status" value="1"/>
</dbReference>
<dbReference type="KEGG" id="aaut:ACETAC_10590"/>
<dbReference type="GO" id="GO:0005525">
    <property type="term" value="F:GTP binding"/>
    <property type="evidence" value="ECO:0007669"/>
    <property type="project" value="UniProtKB-UniRule"/>
</dbReference>
<keyword evidence="3 8" id="KW-0479">Metal-binding</keyword>
<comment type="domain">
    <text evidence="8">The N-terminal domain determines nucleotide recognition and specific binding, while the C-terminal domain determines the specific binding to the target protein.</text>
</comment>
<organism evidence="10 11">
    <name type="scientific">Aceticella autotrophica</name>
    <dbReference type="NCBI Taxonomy" id="2755338"/>
    <lineage>
        <taxon>Bacteria</taxon>
        <taxon>Bacillati</taxon>
        <taxon>Bacillota</taxon>
        <taxon>Clostridia</taxon>
        <taxon>Thermoanaerobacterales</taxon>
        <taxon>Thermoanaerobacteraceae</taxon>
        <taxon>Aceticella</taxon>
    </lineage>
</organism>
<accession>A0A975GAC9</accession>
<dbReference type="InterPro" id="IPR025877">
    <property type="entry name" value="MobA-like_NTP_Trfase"/>
</dbReference>
<comment type="similarity">
    <text evidence="8">Belongs to the MobA family.</text>
</comment>
<name>A0A975GAC9_9THEO</name>
<keyword evidence="7 8" id="KW-0501">Molybdenum cofactor biosynthesis</keyword>